<dbReference type="Pfam" id="PF03747">
    <property type="entry name" value="ADP_ribosyl_GH"/>
    <property type="match status" value="1"/>
</dbReference>
<dbReference type="GO" id="GO:0016787">
    <property type="term" value="F:hydrolase activity"/>
    <property type="evidence" value="ECO:0007669"/>
    <property type="project" value="UniProtKB-KW"/>
</dbReference>
<organism evidence="1">
    <name type="scientific">Ignisphaera aggregans</name>
    <dbReference type="NCBI Taxonomy" id="334771"/>
    <lineage>
        <taxon>Archaea</taxon>
        <taxon>Thermoproteota</taxon>
        <taxon>Thermoprotei</taxon>
        <taxon>Desulfurococcales</taxon>
        <taxon>Desulfurococcaceae</taxon>
        <taxon>Ignisphaera</taxon>
    </lineage>
</organism>
<accession>A0A7C5UUW6</accession>
<dbReference type="AlphaFoldDB" id="A0A7C5UUW6"/>
<reference evidence="1" key="1">
    <citation type="journal article" date="2020" name="mSystems">
        <title>Genome- and Community-Level Interaction Insights into Carbon Utilization and Element Cycling Functions of Hydrothermarchaeota in Hydrothermal Sediment.</title>
        <authorList>
            <person name="Zhou Z."/>
            <person name="Liu Y."/>
            <person name="Xu W."/>
            <person name="Pan J."/>
            <person name="Luo Z.H."/>
            <person name="Li M."/>
        </authorList>
    </citation>
    <scope>NUCLEOTIDE SEQUENCE [LARGE SCALE GENOMIC DNA]</scope>
    <source>
        <strain evidence="1">SpSt-1</strain>
    </source>
</reference>
<protein>
    <submittedName>
        <fullName evidence="1">ADP-ribosylglycohydrolase family protein</fullName>
    </submittedName>
</protein>
<evidence type="ECO:0000313" key="1">
    <source>
        <dbReference type="EMBL" id="HHR95442.1"/>
    </source>
</evidence>
<dbReference type="InterPro" id="IPR036705">
    <property type="entry name" value="Ribosyl_crysJ1_sf"/>
</dbReference>
<gene>
    <name evidence="1" type="ORF">ENL47_01090</name>
</gene>
<dbReference type="InterPro" id="IPR005502">
    <property type="entry name" value="Ribosyl_crysJ1"/>
</dbReference>
<dbReference type="SUPFAM" id="SSF101478">
    <property type="entry name" value="ADP-ribosylglycohydrolase"/>
    <property type="match status" value="1"/>
</dbReference>
<comment type="caution">
    <text evidence="1">The sequence shown here is derived from an EMBL/GenBank/DDBJ whole genome shotgun (WGS) entry which is preliminary data.</text>
</comment>
<dbReference type="Gene3D" id="1.10.4080.10">
    <property type="entry name" value="ADP-ribosylation/Crystallin J1"/>
    <property type="match status" value="1"/>
</dbReference>
<name>A0A7C5UUW6_9CREN</name>
<proteinExistence type="predicted"/>
<sequence>MHTIINVAIVTVALLHGYPGYEKAIALAVMSRFDTDCNGATVGSVNGWC</sequence>
<dbReference type="EMBL" id="DRUB01000025">
    <property type="protein sequence ID" value="HHR95442.1"/>
    <property type="molecule type" value="Genomic_DNA"/>
</dbReference>
<keyword evidence="1" id="KW-0378">Hydrolase</keyword>